<evidence type="ECO:0000313" key="4">
    <source>
        <dbReference type="EMBL" id="MBF7128046.1"/>
    </source>
</evidence>
<dbReference type="CDD" id="cd06259">
    <property type="entry name" value="YdcF-like"/>
    <property type="match status" value="1"/>
</dbReference>
<feature type="chain" id="PRO_5041326469" evidence="2">
    <location>
        <begin position="26"/>
        <end position="381"/>
    </location>
</feature>
<evidence type="ECO:0000313" key="5">
    <source>
        <dbReference type="Proteomes" id="UP000743107"/>
    </source>
</evidence>
<sequence length="381" mass="42630">MKLSKPLLVVMVATGLLGGCTQAQSNNQGKSENNSGARYTITTTDKRLQSTLGTDDRLKVLDQAILYNYWHKPNFKETQKAGVTEKSNFAVMEALYKRALSVDPLNTKYLLGLASVSQSQGKMSQAEDAWKQTIKVDPDNFDAILSLAAYAQFSKNNTAFINSMERLKKLDAAKAARIQTTFTAVKKAETMKLNHNLSQYKTHSDNHFIVQLGFVLDEKGHIQPTLLQRLRTTLALAKKDKSAKILVSGGKLPQEPKVEANVMKKWLVKHGIKSNRILTEDRSLDTVENAINSTSILRQHKASSVTLVTSASHMRRAYTLFKLAEKLTFVDKAPVYKLDNFVAVDNNKFLKPISKDSSDVQKIITDSLRINDFWILPGIQR</sequence>
<dbReference type="GO" id="GO:0000270">
    <property type="term" value="P:peptidoglycan metabolic process"/>
    <property type="evidence" value="ECO:0007669"/>
    <property type="project" value="TreeGrafter"/>
</dbReference>
<dbReference type="SUPFAM" id="SSF48452">
    <property type="entry name" value="TPR-like"/>
    <property type="match status" value="1"/>
</dbReference>
<dbReference type="InterPro" id="IPR003848">
    <property type="entry name" value="DUF218"/>
</dbReference>
<dbReference type="AlphaFoldDB" id="A0AA40XAK9"/>
<keyword evidence="1" id="KW-0802">TPR repeat</keyword>
<dbReference type="Proteomes" id="UP000743107">
    <property type="component" value="Unassembled WGS sequence"/>
</dbReference>
<feature type="repeat" description="TPR" evidence="1">
    <location>
        <begin position="107"/>
        <end position="140"/>
    </location>
</feature>
<feature type="domain" description="DUF218" evidence="3">
    <location>
        <begin position="219"/>
        <end position="340"/>
    </location>
</feature>
<dbReference type="InterPro" id="IPR014729">
    <property type="entry name" value="Rossmann-like_a/b/a_fold"/>
</dbReference>
<dbReference type="PROSITE" id="PS50005">
    <property type="entry name" value="TPR"/>
    <property type="match status" value="1"/>
</dbReference>
<dbReference type="EMBL" id="JADOFV010000006">
    <property type="protein sequence ID" value="MBF7128046.1"/>
    <property type="molecule type" value="Genomic_DNA"/>
</dbReference>
<evidence type="ECO:0000259" key="3">
    <source>
        <dbReference type="Pfam" id="PF02698"/>
    </source>
</evidence>
<dbReference type="PROSITE" id="PS51257">
    <property type="entry name" value="PROKAR_LIPOPROTEIN"/>
    <property type="match status" value="1"/>
</dbReference>
<accession>A0AA40XAK9</accession>
<organism evidence="4 5">
    <name type="scientific">Pediococcus pentosaceus</name>
    <dbReference type="NCBI Taxonomy" id="1255"/>
    <lineage>
        <taxon>Bacteria</taxon>
        <taxon>Bacillati</taxon>
        <taxon>Bacillota</taxon>
        <taxon>Bacilli</taxon>
        <taxon>Lactobacillales</taxon>
        <taxon>Lactobacillaceae</taxon>
        <taxon>Pediococcus</taxon>
    </lineage>
</organism>
<reference evidence="4" key="1">
    <citation type="submission" date="2020-11" db="EMBL/GenBank/DDBJ databases">
        <title>Antibiotic susceptibility profiles of Pediococcus pentosaceus from various origins and their implications for the safety assessment of strains with food-technology applications.</title>
        <authorList>
            <person name="Shani N."/>
            <person name="Oberhaensli S."/>
            <person name="Arias E."/>
        </authorList>
    </citation>
    <scope>NUCLEOTIDE SEQUENCE</scope>
    <source>
        <strain evidence="4">FAM 19164</strain>
    </source>
</reference>
<dbReference type="GO" id="GO:0043164">
    <property type="term" value="P:Gram-negative-bacterium-type cell wall biogenesis"/>
    <property type="evidence" value="ECO:0007669"/>
    <property type="project" value="TreeGrafter"/>
</dbReference>
<dbReference type="RefSeq" id="WP_195752065.1">
    <property type="nucleotide sequence ID" value="NZ_JADOFV010000006.1"/>
</dbReference>
<keyword evidence="2" id="KW-0732">Signal</keyword>
<dbReference type="PANTHER" id="PTHR30336">
    <property type="entry name" value="INNER MEMBRANE PROTEIN, PROBABLE PERMEASE"/>
    <property type="match status" value="1"/>
</dbReference>
<feature type="signal peptide" evidence="2">
    <location>
        <begin position="1"/>
        <end position="25"/>
    </location>
</feature>
<protein>
    <submittedName>
        <fullName evidence="4">YdcF family protein</fullName>
    </submittedName>
</protein>
<evidence type="ECO:0000256" key="1">
    <source>
        <dbReference type="PROSITE-ProRule" id="PRU00339"/>
    </source>
</evidence>
<dbReference type="InterPro" id="IPR051599">
    <property type="entry name" value="Cell_Envelope_Assoc"/>
</dbReference>
<dbReference type="GO" id="GO:0005886">
    <property type="term" value="C:plasma membrane"/>
    <property type="evidence" value="ECO:0007669"/>
    <property type="project" value="TreeGrafter"/>
</dbReference>
<dbReference type="Gene3D" id="1.25.40.10">
    <property type="entry name" value="Tetratricopeptide repeat domain"/>
    <property type="match status" value="1"/>
</dbReference>
<dbReference type="Pfam" id="PF02698">
    <property type="entry name" value="DUF218"/>
    <property type="match status" value="1"/>
</dbReference>
<proteinExistence type="predicted"/>
<dbReference type="Gene3D" id="3.40.50.620">
    <property type="entry name" value="HUPs"/>
    <property type="match status" value="1"/>
</dbReference>
<dbReference type="InterPro" id="IPR011990">
    <property type="entry name" value="TPR-like_helical_dom_sf"/>
</dbReference>
<evidence type="ECO:0000256" key="2">
    <source>
        <dbReference type="SAM" id="SignalP"/>
    </source>
</evidence>
<comment type="caution">
    <text evidence="4">The sequence shown here is derived from an EMBL/GenBank/DDBJ whole genome shotgun (WGS) entry which is preliminary data.</text>
</comment>
<name>A0AA40XAK9_PEDPE</name>
<gene>
    <name evidence="4" type="ORF">ITQ97_09595</name>
</gene>
<dbReference type="PANTHER" id="PTHR30336:SF4">
    <property type="entry name" value="ENVELOPE BIOGENESIS FACTOR ELYC"/>
    <property type="match status" value="1"/>
</dbReference>
<dbReference type="InterPro" id="IPR019734">
    <property type="entry name" value="TPR_rpt"/>
</dbReference>